<name>A0A160TRV8_9ZZZZ</name>
<keyword evidence="5" id="KW-0067">ATP-binding</keyword>
<keyword evidence="3" id="KW-0547">Nucleotide-binding</keyword>
<sequence>MLIIKVGGGTDINIPGIVNDLAALDDPFIVVLGANALRDSIGERLSMTKQELTSLSGYTSVYSDEQAIDLIMMTYAGLRNRRFVELCQRQGINAIGLSGLDGRLIQGERNRGIRVREGKKTILKRDFSGKPRSANTALLELLLKHEYRPVISIPIIDEQGHAINSENDDIVNILQKGIKATRILQLIEAPGFLDNRKDPTSVVPQMTQAELVQREQQVEGRMKRKMLALRTLFTTGAAEVVIADGRVEHPVQDALSGRGTIIR</sequence>
<dbReference type="Gene3D" id="3.40.1160.10">
    <property type="entry name" value="Acetylglutamate kinase-like"/>
    <property type="match status" value="1"/>
</dbReference>
<dbReference type="PANTHER" id="PTHR23342:SF20">
    <property type="entry name" value="[LYSW]-AMINOADIPATE KINASE"/>
    <property type="match status" value="1"/>
</dbReference>
<keyword evidence="4 8" id="KW-0418">Kinase</keyword>
<dbReference type="Pfam" id="PF00696">
    <property type="entry name" value="AA_kinase"/>
    <property type="match status" value="1"/>
</dbReference>
<evidence type="ECO:0000256" key="1">
    <source>
        <dbReference type="ARBA" id="ARBA00022605"/>
    </source>
</evidence>
<dbReference type="AlphaFoldDB" id="A0A160TRV8"/>
<protein>
    <submittedName>
        <fullName evidence="8">Acetylaminoadipate kinase</fullName>
        <ecNumber evidence="8">2.7.2.-</ecNumber>
    </submittedName>
</protein>
<dbReference type="PIRSF" id="PIRSF000728">
    <property type="entry name" value="NAGK"/>
    <property type="match status" value="1"/>
</dbReference>
<accession>A0A160TRV8</accession>
<dbReference type="InterPro" id="IPR036393">
    <property type="entry name" value="AceGlu_kinase-like_sf"/>
</dbReference>
<dbReference type="EMBL" id="CZRL01000094">
    <property type="protein sequence ID" value="CUS53073.1"/>
    <property type="molecule type" value="Genomic_DNA"/>
</dbReference>
<gene>
    <name evidence="8" type="ORF">MGWOODY_XGa2732</name>
</gene>
<comment type="pathway">
    <text evidence="6">Amino-acid biosynthesis.</text>
</comment>
<dbReference type="GO" id="GO:0006526">
    <property type="term" value="P:L-arginine biosynthetic process"/>
    <property type="evidence" value="ECO:0007669"/>
    <property type="project" value="TreeGrafter"/>
</dbReference>
<feature type="domain" description="Aspartate/glutamate/uridylate kinase" evidence="7">
    <location>
        <begin position="2"/>
        <end position="244"/>
    </location>
</feature>
<evidence type="ECO:0000256" key="5">
    <source>
        <dbReference type="ARBA" id="ARBA00022840"/>
    </source>
</evidence>
<keyword evidence="1" id="KW-0028">Amino-acid biosynthesis</keyword>
<dbReference type="GO" id="GO:0005524">
    <property type="term" value="F:ATP binding"/>
    <property type="evidence" value="ECO:0007669"/>
    <property type="project" value="UniProtKB-KW"/>
</dbReference>
<dbReference type="NCBIfam" id="NF010659">
    <property type="entry name" value="PRK14058.1-1"/>
    <property type="match status" value="1"/>
</dbReference>
<dbReference type="InterPro" id="IPR001048">
    <property type="entry name" value="Asp/Glu/Uridylate_kinase"/>
</dbReference>
<keyword evidence="2 8" id="KW-0808">Transferase</keyword>
<evidence type="ECO:0000256" key="4">
    <source>
        <dbReference type="ARBA" id="ARBA00022777"/>
    </source>
</evidence>
<dbReference type="PANTHER" id="PTHR23342">
    <property type="entry name" value="N-ACETYLGLUTAMATE SYNTHASE"/>
    <property type="match status" value="1"/>
</dbReference>
<reference evidence="8" key="1">
    <citation type="submission" date="2015-10" db="EMBL/GenBank/DDBJ databases">
        <authorList>
            <person name="Gilbert D.G."/>
        </authorList>
    </citation>
    <scope>NUCLEOTIDE SEQUENCE</scope>
</reference>
<evidence type="ECO:0000256" key="6">
    <source>
        <dbReference type="ARBA" id="ARBA00029440"/>
    </source>
</evidence>
<evidence type="ECO:0000256" key="3">
    <source>
        <dbReference type="ARBA" id="ARBA00022741"/>
    </source>
</evidence>
<evidence type="ECO:0000313" key="8">
    <source>
        <dbReference type="EMBL" id="CUS53073.1"/>
    </source>
</evidence>
<evidence type="ECO:0000256" key="2">
    <source>
        <dbReference type="ARBA" id="ARBA00022679"/>
    </source>
</evidence>
<evidence type="ECO:0000259" key="7">
    <source>
        <dbReference type="Pfam" id="PF00696"/>
    </source>
</evidence>
<dbReference type="InterPro" id="IPR004662">
    <property type="entry name" value="AcgluKinase_fam"/>
</dbReference>
<dbReference type="EC" id="2.7.2.-" evidence="8"/>
<dbReference type="GO" id="GO:0003991">
    <property type="term" value="F:acetylglutamate kinase activity"/>
    <property type="evidence" value="ECO:0007669"/>
    <property type="project" value="TreeGrafter"/>
</dbReference>
<dbReference type="SUPFAM" id="SSF53633">
    <property type="entry name" value="Carbamate kinase-like"/>
    <property type="match status" value="1"/>
</dbReference>
<dbReference type="GO" id="GO:0005737">
    <property type="term" value="C:cytoplasm"/>
    <property type="evidence" value="ECO:0007669"/>
    <property type="project" value="InterPro"/>
</dbReference>
<organism evidence="8">
    <name type="scientific">hydrothermal vent metagenome</name>
    <dbReference type="NCBI Taxonomy" id="652676"/>
    <lineage>
        <taxon>unclassified sequences</taxon>
        <taxon>metagenomes</taxon>
        <taxon>ecological metagenomes</taxon>
    </lineage>
</organism>
<proteinExistence type="predicted"/>